<dbReference type="NCBIfam" id="NF033516">
    <property type="entry name" value="transpos_IS3"/>
    <property type="match status" value="1"/>
</dbReference>
<dbReference type="EMBL" id="CP107567">
    <property type="protein sequence ID" value="UYQ64490.1"/>
    <property type="molecule type" value="Genomic_DNA"/>
</dbReference>
<evidence type="ECO:0000313" key="8">
    <source>
        <dbReference type="Proteomes" id="UP001163878"/>
    </source>
</evidence>
<dbReference type="RefSeq" id="WP_264241225.1">
    <property type="nucleotide sequence ID" value="NZ_CP107567.1"/>
</dbReference>
<dbReference type="Gene3D" id="3.30.420.10">
    <property type="entry name" value="Ribonuclease H-like superfamily/Ribonuclease H"/>
    <property type="match status" value="1"/>
</dbReference>
<proteinExistence type="predicted"/>
<feature type="coiled-coil region" evidence="2">
    <location>
        <begin position="75"/>
        <end position="109"/>
    </location>
</feature>
<evidence type="ECO:0000313" key="4">
    <source>
        <dbReference type="EMBL" id="UYQ60079.1"/>
    </source>
</evidence>
<dbReference type="InterPro" id="IPR009057">
    <property type="entry name" value="Homeodomain-like_sf"/>
</dbReference>
<gene>
    <name evidence="4" type="ORF">OGH68_00300</name>
    <name evidence="5" type="ORF">OGH68_00415</name>
    <name evidence="6" type="ORF">OGH68_25475</name>
    <name evidence="7" type="ORF">OGH68_25500</name>
</gene>
<evidence type="ECO:0000256" key="1">
    <source>
        <dbReference type="ARBA" id="ARBA00002286"/>
    </source>
</evidence>
<dbReference type="InterPro" id="IPR036397">
    <property type="entry name" value="RNaseH_sf"/>
</dbReference>
<dbReference type="Gene3D" id="1.10.10.60">
    <property type="entry name" value="Homeodomain-like"/>
    <property type="match status" value="1"/>
</dbReference>
<dbReference type="EMBL" id="CP107567">
    <property type="protein sequence ID" value="UYQ60079.1"/>
    <property type="molecule type" value="Genomic_DNA"/>
</dbReference>
<comment type="function">
    <text evidence="1">Involved in the transposition of the insertion sequence.</text>
</comment>
<dbReference type="Proteomes" id="UP001163878">
    <property type="component" value="Chromosome"/>
</dbReference>
<dbReference type="SUPFAM" id="SSF46689">
    <property type="entry name" value="Homeodomain-like"/>
    <property type="match status" value="1"/>
</dbReference>
<dbReference type="EMBL" id="CP107567">
    <property type="protein sequence ID" value="UYQ60098.1"/>
    <property type="molecule type" value="Genomic_DNA"/>
</dbReference>
<accession>A0ABY6HZR7</accession>
<dbReference type="InterPro" id="IPR025948">
    <property type="entry name" value="HTH-like_dom"/>
</dbReference>
<reference evidence="5" key="1">
    <citation type="submission" date="2022-10" db="EMBL/GenBank/DDBJ databases">
        <title>Cytochrome P450 Catalyzes Benzene Ring Formation in the Biosynthesis of Trialkyl-Substituted Aromatic Polyketides.</title>
        <authorList>
            <person name="Zhao E."/>
            <person name="Ge H."/>
        </authorList>
    </citation>
    <scope>NUCLEOTIDE SEQUENCE</scope>
    <source>
        <strain evidence="5">NA0869</strain>
    </source>
</reference>
<dbReference type="SUPFAM" id="SSF53098">
    <property type="entry name" value="Ribonuclease H-like"/>
    <property type="match status" value="1"/>
</dbReference>
<feature type="domain" description="Integrase catalytic" evidence="3">
    <location>
        <begin position="245"/>
        <end position="409"/>
    </location>
</feature>
<keyword evidence="2" id="KW-0175">Coiled coil</keyword>
<dbReference type="PROSITE" id="PS50994">
    <property type="entry name" value="INTEGRASE"/>
    <property type="match status" value="1"/>
</dbReference>
<dbReference type="EMBL" id="CP107567">
    <property type="protein sequence ID" value="UYQ64486.1"/>
    <property type="molecule type" value="Genomic_DNA"/>
</dbReference>
<dbReference type="PANTHER" id="PTHR46889">
    <property type="entry name" value="TRANSPOSASE INSF FOR INSERTION SEQUENCE IS3B-RELATED"/>
    <property type="match status" value="1"/>
</dbReference>
<dbReference type="PANTHER" id="PTHR46889:SF4">
    <property type="entry name" value="TRANSPOSASE INSO FOR INSERTION SEQUENCE ELEMENT IS911B-RELATED"/>
    <property type="match status" value="1"/>
</dbReference>
<dbReference type="InterPro" id="IPR048020">
    <property type="entry name" value="Transpos_IS3"/>
</dbReference>
<keyword evidence="8" id="KW-1185">Reference proteome</keyword>
<dbReference type="InterPro" id="IPR002514">
    <property type="entry name" value="Transposase_8"/>
</dbReference>
<name>A0ABY6HZR7_STRPE</name>
<organism evidence="5 8">
    <name type="scientific">Streptomyces peucetius</name>
    <dbReference type="NCBI Taxonomy" id="1950"/>
    <lineage>
        <taxon>Bacteria</taxon>
        <taxon>Bacillati</taxon>
        <taxon>Actinomycetota</taxon>
        <taxon>Actinomycetes</taxon>
        <taxon>Kitasatosporales</taxon>
        <taxon>Streptomycetaceae</taxon>
        <taxon>Streptomyces</taxon>
    </lineage>
</organism>
<dbReference type="Pfam" id="PF00665">
    <property type="entry name" value="rve"/>
    <property type="match status" value="1"/>
</dbReference>
<protein>
    <submittedName>
        <fullName evidence="5">IS3 family transposase</fullName>
    </submittedName>
</protein>
<evidence type="ECO:0000259" key="3">
    <source>
        <dbReference type="PROSITE" id="PS50994"/>
    </source>
</evidence>
<evidence type="ECO:0000256" key="2">
    <source>
        <dbReference type="SAM" id="Coils"/>
    </source>
</evidence>
<dbReference type="InterPro" id="IPR012337">
    <property type="entry name" value="RNaseH-like_sf"/>
</dbReference>
<dbReference type="InterPro" id="IPR050900">
    <property type="entry name" value="Transposase_IS3/IS150/IS904"/>
</dbReference>
<evidence type="ECO:0000313" key="7">
    <source>
        <dbReference type="EMBL" id="UYQ64490.1"/>
    </source>
</evidence>
<evidence type="ECO:0000313" key="6">
    <source>
        <dbReference type="EMBL" id="UYQ64486.1"/>
    </source>
</evidence>
<dbReference type="Pfam" id="PF13276">
    <property type="entry name" value="HTH_21"/>
    <property type="match status" value="1"/>
</dbReference>
<evidence type="ECO:0000313" key="5">
    <source>
        <dbReference type="EMBL" id="UYQ60098.1"/>
    </source>
</evidence>
<dbReference type="Pfam" id="PF01527">
    <property type="entry name" value="HTH_Tnp_1"/>
    <property type="match status" value="1"/>
</dbReference>
<dbReference type="InterPro" id="IPR001584">
    <property type="entry name" value="Integrase_cat-core"/>
</dbReference>
<sequence length="415" mass="46865">MVMKFYSLEFKADAVALYLSDPDLTLAGVAEDLGVSRGTLRDWVRAERSRRSELGTTMSTTRKTKEPATVSEPTREELQAEIAALRTELKQVRKQNATLAEERDILRKATKFFRDRDDLVNRCQFIEDHRQTHEVQRLCRLLEVARSSYYKWRDGRDARAEREQADEDLAEKIRAIHTDSDGTYGAPRITAELRDTHGMVINEKKVARVMRKFRITGVRLRKRVRTTVPEPSQTPVPDLFKRDFTAHAPNLKYMGDVTYLPVGDGEHLYLATVLDCFSRRIVGWSIADHMRTDLVADALTMAAATRGSLDGAIFHSDHGAQYGSRQFADLCAELGVIQSMGAVGTSADNAACESFHASLKRETLQGARRFGGPGACRRRVFKWLTRYNIRRRHSANGQLSPVAYEQRSATLTLAA</sequence>